<dbReference type="Proteomes" id="UP000235388">
    <property type="component" value="Unassembled WGS sequence"/>
</dbReference>
<feature type="region of interest" description="Disordered" evidence="1">
    <location>
        <begin position="351"/>
        <end position="382"/>
    </location>
</feature>
<proteinExistence type="predicted"/>
<name>A0A2N5UMY8_9BASI</name>
<dbReference type="Gene3D" id="2.40.70.10">
    <property type="entry name" value="Acid Proteases"/>
    <property type="match status" value="1"/>
</dbReference>
<feature type="compositionally biased region" description="Polar residues" evidence="1">
    <location>
        <begin position="351"/>
        <end position="360"/>
    </location>
</feature>
<accession>A0A2N5UMY8</accession>
<dbReference type="EMBL" id="PGCJ01000198">
    <property type="protein sequence ID" value="PLW39140.1"/>
    <property type="molecule type" value="Genomic_DNA"/>
</dbReference>
<dbReference type="OrthoDB" id="2507309at2759"/>
<comment type="caution">
    <text evidence="2">The sequence shown here is derived from an EMBL/GenBank/DDBJ whole genome shotgun (WGS) entry which is preliminary data.</text>
</comment>
<organism evidence="2 3">
    <name type="scientific">Puccinia coronata f. sp. avenae</name>
    <dbReference type="NCBI Taxonomy" id="200324"/>
    <lineage>
        <taxon>Eukaryota</taxon>
        <taxon>Fungi</taxon>
        <taxon>Dikarya</taxon>
        <taxon>Basidiomycota</taxon>
        <taxon>Pucciniomycotina</taxon>
        <taxon>Pucciniomycetes</taxon>
        <taxon>Pucciniales</taxon>
        <taxon>Pucciniaceae</taxon>
        <taxon>Puccinia</taxon>
    </lineage>
</organism>
<evidence type="ECO:0000313" key="3">
    <source>
        <dbReference type="Proteomes" id="UP000235388"/>
    </source>
</evidence>
<gene>
    <name evidence="2" type="ORF">PCANC_12578</name>
</gene>
<dbReference type="CDD" id="cd00303">
    <property type="entry name" value="retropepsin_like"/>
    <property type="match status" value="1"/>
</dbReference>
<keyword evidence="3" id="KW-1185">Reference proteome</keyword>
<dbReference type="AlphaFoldDB" id="A0A2N5UMY8"/>
<protein>
    <submittedName>
        <fullName evidence="2">Uncharacterized protein</fullName>
    </submittedName>
</protein>
<evidence type="ECO:0000256" key="1">
    <source>
        <dbReference type="SAM" id="MobiDB-lite"/>
    </source>
</evidence>
<dbReference type="InterPro" id="IPR021109">
    <property type="entry name" value="Peptidase_aspartic_dom_sf"/>
</dbReference>
<evidence type="ECO:0000313" key="2">
    <source>
        <dbReference type="EMBL" id="PLW39140.1"/>
    </source>
</evidence>
<sequence length="632" mass="71750">MSIWYQLLAFVPFSGSKLTLSVRAETTTTSTLETPTTPIKDGWVDLQCFRASNGPLYTGLARAIKPFLNWIQGVQIFFTTKDVTHNLDKLRIVGSLIRETNTLAFYTGRATKLDTYSWEQFKRDLFDFALPPLWQSSLRKWVFTIRMADKELFLTYSTRVRTLQRMINLDEQTLMDSQLAEFVTIGLPFDLRAMVNNFELLLKQPFNYMYFEQRALSDRSTCRRVGQACPISSWDRLHRTSRDRSDKSVRPVGSRFGWTVSVRPPVEHGCWSTARAAVFDRLMPAVQGAITSATPSAPSAKLTKEETIWQIHSFLDSEGRCHWCKKTCGSVHGTCLAPIDQSRIQIPTTFTAPTKPTNYTPPKAWGPNQSAAGKPTQPPAGRATEIDKELRLAREDKYVYTPQAPQPQIVIELQHGEKRLRGLVDTGLELNLISNTAAKEASLIVSPLRQPTTVRLELDNKAPSNIRLTHQAQGSFTDPHLTKRFHLLTLKVGPIIGDHDMILGTPFLSQFHLSVSISENQLRCIHLDYTILDYRQIHAMKSPPSSSCAIVPSEPNTTYPCEESEKQVLRKFAELFPQDIPAVSDSDDFVDGTFPEKLQLEQLTVRHRIILTDLNTIINKKHYPYPQKHLHR</sequence>
<reference evidence="2 3" key="1">
    <citation type="submission" date="2017-11" db="EMBL/GenBank/DDBJ databases">
        <title>De novo assembly and phasing of dikaryotic genomes from two isolates of Puccinia coronata f. sp. avenae, the causal agent of oat crown rust.</title>
        <authorList>
            <person name="Miller M.E."/>
            <person name="Zhang Y."/>
            <person name="Omidvar V."/>
            <person name="Sperschneider J."/>
            <person name="Schwessinger B."/>
            <person name="Raley C."/>
            <person name="Palmer J.M."/>
            <person name="Garnica D."/>
            <person name="Upadhyaya N."/>
            <person name="Rathjen J."/>
            <person name="Taylor J.M."/>
            <person name="Park R.F."/>
            <person name="Dodds P.N."/>
            <person name="Hirsch C.D."/>
            <person name="Kianian S.F."/>
            <person name="Figueroa M."/>
        </authorList>
    </citation>
    <scope>NUCLEOTIDE SEQUENCE [LARGE SCALE GENOMIC DNA]</scope>
    <source>
        <strain evidence="2">12NC29</strain>
    </source>
</reference>